<dbReference type="OrthoDB" id="4509929at2759"/>
<dbReference type="EMBL" id="KZ826442">
    <property type="protein sequence ID" value="PYI00640.1"/>
    <property type="molecule type" value="Genomic_DNA"/>
</dbReference>
<protein>
    <submittedName>
        <fullName evidence="1">Uncharacterized protein</fullName>
    </submittedName>
</protein>
<reference evidence="1 2" key="1">
    <citation type="submission" date="2018-02" db="EMBL/GenBank/DDBJ databases">
        <title>The genomes of Aspergillus section Nigri reveals drivers in fungal speciation.</title>
        <authorList>
            <consortium name="DOE Joint Genome Institute"/>
            <person name="Vesth T.C."/>
            <person name="Nybo J."/>
            <person name="Theobald S."/>
            <person name="Brandl J."/>
            <person name="Frisvad J.C."/>
            <person name="Nielsen K.F."/>
            <person name="Lyhne E.K."/>
            <person name="Kogle M.E."/>
            <person name="Kuo A."/>
            <person name="Riley R."/>
            <person name="Clum A."/>
            <person name="Nolan M."/>
            <person name="Lipzen A."/>
            <person name="Salamov A."/>
            <person name="Henrissat B."/>
            <person name="Wiebenga A."/>
            <person name="De vries R.P."/>
            <person name="Grigoriev I.V."/>
            <person name="Mortensen U.H."/>
            <person name="Andersen M.R."/>
            <person name="Baker S.E."/>
        </authorList>
    </citation>
    <scope>NUCLEOTIDE SEQUENCE [LARGE SCALE GENOMIC DNA]</scope>
    <source>
        <strain evidence="1 2">CBS 121057</strain>
    </source>
</reference>
<sequence length="220" mass="24908">MPGGNTLDGLIWDKFWIPVPVLKPGCDDISAGNIITDPYNPSDILLKFEKTTPDAGGELKLVLQRDPATMHTYHPEFPTSLNYETKSQRIVTFEPDFWVYKRIKDPKVDQVMQTKPVYLITGVKTGKDINILTQTMKPDSVDEGCVPCSLKEKELPRDSYSSRRFRSDRDVVLAYRLTVVELREHGFHMDAYEVDETTIMRKVAAMMEASCEEEGSGEAA</sequence>
<dbReference type="Proteomes" id="UP000248423">
    <property type="component" value="Unassembled WGS sequence"/>
</dbReference>
<organism evidence="1 2">
    <name type="scientific">Aspergillus sclerotiicarbonarius (strain CBS 121057 / IBT 28362)</name>
    <dbReference type="NCBI Taxonomy" id="1448318"/>
    <lineage>
        <taxon>Eukaryota</taxon>
        <taxon>Fungi</taxon>
        <taxon>Dikarya</taxon>
        <taxon>Ascomycota</taxon>
        <taxon>Pezizomycotina</taxon>
        <taxon>Eurotiomycetes</taxon>
        <taxon>Eurotiomycetidae</taxon>
        <taxon>Eurotiales</taxon>
        <taxon>Aspergillaceae</taxon>
        <taxon>Aspergillus</taxon>
        <taxon>Aspergillus subgen. Circumdati</taxon>
    </lineage>
</organism>
<keyword evidence="2" id="KW-1185">Reference proteome</keyword>
<evidence type="ECO:0000313" key="2">
    <source>
        <dbReference type="Proteomes" id="UP000248423"/>
    </source>
</evidence>
<proteinExistence type="predicted"/>
<name>A0A319DT85_ASPSB</name>
<dbReference type="AlphaFoldDB" id="A0A319DT85"/>
<dbReference type="VEuPathDB" id="FungiDB:BO78DRAFT_424297"/>
<accession>A0A319DT85</accession>
<evidence type="ECO:0000313" key="1">
    <source>
        <dbReference type="EMBL" id="PYI00640.1"/>
    </source>
</evidence>
<gene>
    <name evidence="1" type="ORF">BO78DRAFT_424297</name>
</gene>